<name>A7RS34_NEMVE</name>
<sequence length="147" mass="16386">MEVTHKLGTRNVYVSVNSFRGKLGVNICKYIETEGKKFSTKEFSTKRARYNHLLDQELGTNTLYHDRGNQITREDFPAGYALFALDLSPDLAAGPHVSATKRVTLLLGIQFAEGLQATVNCIIYAELDSRVEIDANRNVMQNCGSLT</sequence>
<organism evidence="1 2">
    <name type="scientific">Nematostella vectensis</name>
    <name type="common">Starlet sea anemone</name>
    <dbReference type="NCBI Taxonomy" id="45351"/>
    <lineage>
        <taxon>Eukaryota</taxon>
        <taxon>Metazoa</taxon>
        <taxon>Cnidaria</taxon>
        <taxon>Anthozoa</taxon>
        <taxon>Hexacorallia</taxon>
        <taxon>Actiniaria</taxon>
        <taxon>Edwardsiidae</taxon>
        <taxon>Nematostella</taxon>
    </lineage>
</organism>
<dbReference type="PhylomeDB" id="A7RS34"/>
<protein>
    <submittedName>
        <fullName evidence="1">Uncharacterized protein</fullName>
    </submittedName>
</protein>
<dbReference type="Proteomes" id="UP000001593">
    <property type="component" value="Unassembled WGS sequence"/>
</dbReference>
<gene>
    <name evidence="1" type="ORF">NEMVEDRAFT_v1g201299</name>
</gene>
<proteinExistence type="predicted"/>
<dbReference type="eggNOG" id="ENOG502SQN3">
    <property type="taxonomic scope" value="Eukaryota"/>
</dbReference>
<dbReference type="STRING" id="45351.A7RS34"/>
<evidence type="ECO:0000313" key="1">
    <source>
        <dbReference type="EMBL" id="EDO45736.1"/>
    </source>
</evidence>
<reference evidence="1 2" key="1">
    <citation type="journal article" date="2007" name="Science">
        <title>Sea anemone genome reveals ancestral eumetazoan gene repertoire and genomic organization.</title>
        <authorList>
            <person name="Putnam N.H."/>
            <person name="Srivastava M."/>
            <person name="Hellsten U."/>
            <person name="Dirks B."/>
            <person name="Chapman J."/>
            <person name="Salamov A."/>
            <person name="Terry A."/>
            <person name="Shapiro H."/>
            <person name="Lindquist E."/>
            <person name="Kapitonov V.V."/>
            <person name="Jurka J."/>
            <person name="Genikhovich G."/>
            <person name="Grigoriev I.V."/>
            <person name="Lucas S.M."/>
            <person name="Steele R.E."/>
            <person name="Finnerty J.R."/>
            <person name="Technau U."/>
            <person name="Martindale M.Q."/>
            <person name="Rokhsar D.S."/>
        </authorList>
    </citation>
    <scope>NUCLEOTIDE SEQUENCE [LARGE SCALE GENOMIC DNA]</scope>
    <source>
        <strain evidence="2">CH2 X CH6</strain>
    </source>
</reference>
<accession>A7RS34</accession>
<dbReference type="InParanoid" id="A7RS34"/>
<dbReference type="AlphaFoldDB" id="A7RS34"/>
<dbReference type="HOGENOM" id="CLU_1770271_0_0_1"/>
<keyword evidence="2" id="KW-1185">Reference proteome</keyword>
<dbReference type="EMBL" id="DS469533">
    <property type="protein sequence ID" value="EDO45736.1"/>
    <property type="molecule type" value="Genomic_DNA"/>
</dbReference>
<evidence type="ECO:0000313" key="2">
    <source>
        <dbReference type="Proteomes" id="UP000001593"/>
    </source>
</evidence>